<comment type="caution">
    <text evidence="1">The sequence shown here is derived from an EMBL/GenBank/DDBJ whole genome shotgun (WGS) entry which is preliminary data.</text>
</comment>
<dbReference type="AlphaFoldDB" id="M5K0A0"/>
<accession>M5K0A0</accession>
<proteinExistence type="predicted"/>
<dbReference type="EMBL" id="AOGE01000011">
    <property type="protein sequence ID" value="ELT50294.1"/>
    <property type="molecule type" value="Genomic_DNA"/>
</dbReference>
<dbReference type="RefSeq" id="WP_006470886.1">
    <property type="nucleotide sequence ID" value="NZ_AOGE01000011.1"/>
</dbReference>
<dbReference type="Proteomes" id="UP000011971">
    <property type="component" value="Unassembled WGS sequence"/>
</dbReference>
<protein>
    <submittedName>
        <fullName evidence="1">Uncharacterized protein</fullName>
    </submittedName>
</protein>
<organism evidence="1 2">
    <name type="scientific">Brucella intermedia M86</name>
    <dbReference type="NCBI Taxonomy" id="1234597"/>
    <lineage>
        <taxon>Bacteria</taxon>
        <taxon>Pseudomonadati</taxon>
        <taxon>Pseudomonadota</taxon>
        <taxon>Alphaproteobacteria</taxon>
        <taxon>Hyphomicrobiales</taxon>
        <taxon>Brucellaceae</taxon>
        <taxon>Brucella/Ochrobactrum group</taxon>
        <taxon>Brucella</taxon>
    </lineage>
</organism>
<evidence type="ECO:0000313" key="1">
    <source>
        <dbReference type="EMBL" id="ELT50294.1"/>
    </source>
</evidence>
<name>M5K0A0_9HYPH</name>
<reference evidence="1 2" key="1">
    <citation type="journal article" date="2013" name="Gut Pathog.">
        <title>Draft genome of Ochrobactrum intermedium strain M86 isolated from non-ulcer dyspeptic individual from India.</title>
        <authorList>
            <person name="Kulkarni G."/>
            <person name="Dhotre D."/>
            <person name="Dharne M."/>
            <person name="Shetty S."/>
            <person name="Chowdhury S."/>
            <person name="Misra V."/>
            <person name="Misra S."/>
            <person name="Patole M."/>
            <person name="Shouche Y."/>
        </authorList>
    </citation>
    <scope>NUCLEOTIDE SEQUENCE [LARGE SCALE GENOMIC DNA]</scope>
    <source>
        <strain evidence="1 2">M86</strain>
    </source>
</reference>
<evidence type="ECO:0000313" key="2">
    <source>
        <dbReference type="Proteomes" id="UP000011971"/>
    </source>
</evidence>
<gene>
    <name evidence="1" type="ORF">D584_05098</name>
</gene>
<sequence length="170" mass="19983">MRISHLFHTLDFWRAHLAVNREPAWENVLPLFFFHRDGVLAIQRLARDWTRLYGLRKIDVFQGNIIREKWSNRRIDELLDHMQNASDTRSGGRCVRTEEAPRYLKGSLVVVRTQGTEILIDGRRRANVWCSRPGEYDVWIIAVEPLPSLFLKLWKADDARVGKTSFDESH</sequence>